<sequence>MVLITDSDDLALGGDLPSWRAAEERARRTYPSVRWFHVTYGVAEQTGGGWLINPAAHVYPQEARDAMGFGFRVQALRRSTPAPHREAYWEASALLERERRNEVTVVGRRFRTVRVDRFVRSGAVGLEPPRPTDPDDVPEPDGDLSRTPIPRAWLPGSNELFGERWEIVPAGAHVPADITRDARRALRTHPLVARLAPRFVIVKAVGPLWKPNSPYFHSPSAARARLARDLAVRTEAERDIRERAKLRAATDALRSGPVREVVVRGDTTYRIARVEYVIRMSDDGPEPPRPSDDDPIEPLTGETAELRTWPLRDD</sequence>
<evidence type="ECO:0000313" key="2">
    <source>
        <dbReference type="EMBL" id="POM25541.1"/>
    </source>
</evidence>
<dbReference type="RefSeq" id="WP_103564513.1">
    <property type="nucleotide sequence ID" value="NZ_MTBP01000002.1"/>
</dbReference>
<protein>
    <recommendedName>
        <fullName evidence="4">PE-PGRS family protein</fullName>
    </recommendedName>
</protein>
<evidence type="ECO:0000256" key="1">
    <source>
        <dbReference type="SAM" id="MobiDB-lite"/>
    </source>
</evidence>
<evidence type="ECO:0008006" key="4">
    <source>
        <dbReference type="Google" id="ProtNLM"/>
    </source>
</evidence>
<organism evidence="2 3">
    <name type="scientific">Actinomadura rubteroloni</name>
    <dbReference type="NCBI Taxonomy" id="1926885"/>
    <lineage>
        <taxon>Bacteria</taxon>
        <taxon>Bacillati</taxon>
        <taxon>Actinomycetota</taxon>
        <taxon>Actinomycetes</taxon>
        <taxon>Streptosporangiales</taxon>
        <taxon>Thermomonosporaceae</taxon>
        <taxon>Actinomadura</taxon>
    </lineage>
</organism>
<feature type="region of interest" description="Disordered" evidence="1">
    <location>
        <begin position="280"/>
        <end position="314"/>
    </location>
</feature>
<comment type="caution">
    <text evidence="2">The sequence shown here is derived from an EMBL/GenBank/DDBJ whole genome shotgun (WGS) entry which is preliminary data.</text>
</comment>
<name>A0A2P4UKG2_9ACTN</name>
<dbReference type="InterPro" id="IPR045998">
    <property type="entry name" value="DUF5954"/>
</dbReference>
<keyword evidence="3" id="KW-1185">Reference proteome</keyword>
<evidence type="ECO:0000313" key="3">
    <source>
        <dbReference type="Proteomes" id="UP000242367"/>
    </source>
</evidence>
<dbReference type="Pfam" id="PF19379">
    <property type="entry name" value="DUF5954"/>
    <property type="match status" value="1"/>
</dbReference>
<proteinExistence type="predicted"/>
<dbReference type="EMBL" id="MTBP01000002">
    <property type="protein sequence ID" value="POM25541.1"/>
    <property type="molecule type" value="Genomic_DNA"/>
</dbReference>
<dbReference type="Proteomes" id="UP000242367">
    <property type="component" value="Unassembled WGS sequence"/>
</dbReference>
<dbReference type="AlphaFoldDB" id="A0A2P4UKG2"/>
<gene>
    <name evidence="2" type="ORF">BTM25_41890</name>
</gene>
<feature type="region of interest" description="Disordered" evidence="1">
    <location>
        <begin position="123"/>
        <end position="149"/>
    </location>
</feature>
<reference evidence="2 3" key="1">
    <citation type="journal article" date="2017" name="Chemistry">
        <title>Isolation, Biosynthesis and Chemical Modifications of Rubterolones A-F: Rare Tropolone Alkaloids from Actinomadura sp. 5-2.</title>
        <authorList>
            <person name="Guo H."/>
            <person name="Benndorf R."/>
            <person name="Leichnitz D."/>
            <person name="Klassen J.L."/>
            <person name="Vollmers J."/>
            <person name="Gorls H."/>
            <person name="Steinacker M."/>
            <person name="Weigel C."/>
            <person name="Dahse H.M."/>
            <person name="Kaster A.K."/>
            <person name="de Beer Z.W."/>
            <person name="Poulsen M."/>
            <person name="Beemelmanns C."/>
        </authorList>
    </citation>
    <scope>NUCLEOTIDE SEQUENCE [LARGE SCALE GENOMIC DNA]</scope>
    <source>
        <strain evidence="2 3">5-2</strain>
    </source>
</reference>
<accession>A0A2P4UKG2</accession>